<dbReference type="AlphaFoldDB" id="A0A399F2G7"/>
<proteinExistence type="predicted"/>
<feature type="domain" description="ABC-2 type transporter transmembrane" evidence="6">
    <location>
        <begin position="7"/>
        <end position="197"/>
    </location>
</feature>
<dbReference type="Pfam" id="PF01061">
    <property type="entry name" value="ABC2_membrane"/>
    <property type="match status" value="1"/>
</dbReference>
<evidence type="ECO:0000256" key="5">
    <source>
        <dbReference type="SAM" id="Phobius"/>
    </source>
</evidence>
<dbReference type="Proteomes" id="UP000266178">
    <property type="component" value="Unassembled WGS sequence"/>
</dbReference>
<feature type="transmembrane region" description="Helical" evidence="5">
    <location>
        <begin position="161"/>
        <end position="178"/>
    </location>
</feature>
<dbReference type="InterPro" id="IPR013525">
    <property type="entry name" value="ABC2_TM"/>
</dbReference>
<protein>
    <submittedName>
        <fullName evidence="7">ABC-2 type transporter</fullName>
    </submittedName>
</protein>
<feature type="transmembrane region" description="Helical" evidence="5">
    <location>
        <begin position="20"/>
        <end position="37"/>
    </location>
</feature>
<gene>
    <name evidence="7" type="ORF">Mgrana_03141</name>
</gene>
<comment type="caution">
    <text evidence="7">The sequence shown here is derived from an EMBL/GenBank/DDBJ whole genome shotgun (WGS) entry which is preliminary data.</text>
</comment>
<evidence type="ECO:0000313" key="7">
    <source>
        <dbReference type="EMBL" id="RIH90904.1"/>
    </source>
</evidence>
<keyword evidence="2 5" id="KW-0812">Transmembrane</keyword>
<feature type="transmembrane region" description="Helical" evidence="5">
    <location>
        <begin position="49"/>
        <end position="73"/>
    </location>
</feature>
<dbReference type="OrthoDB" id="9786643at2"/>
<feature type="transmembrane region" description="Helical" evidence="5">
    <location>
        <begin position="128"/>
        <end position="154"/>
    </location>
</feature>
<reference evidence="7 8" key="1">
    <citation type="submission" date="2018-08" db="EMBL/GenBank/DDBJ databases">
        <title>Meiothermus granaticius genome AF-68 sequencing project.</title>
        <authorList>
            <person name="Da Costa M.S."/>
            <person name="Albuquerque L."/>
            <person name="Raposo P."/>
            <person name="Froufe H.J.C."/>
            <person name="Barroso C.S."/>
            <person name="Egas C."/>
        </authorList>
    </citation>
    <scope>NUCLEOTIDE SEQUENCE [LARGE SCALE GENOMIC DNA]</scope>
    <source>
        <strain evidence="7 8">AF-68</strain>
    </source>
</reference>
<keyword evidence="4 5" id="KW-0472">Membrane</keyword>
<dbReference type="PANTHER" id="PTHR43229:SF2">
    <property type="entry name" value="NODULATION PROTEIN J"/>
    <property type="match status" value="1"/>
</dbReference>
<keyword evidence="3 5" id="KW-1133">Transmembrane helix</keyword>
<evidence type="ECO:0000256" key="2">
    <source>
        <dbReference type="ARBA" id="ARBA00022692"/>
    </source>
</evidence>
<accession>A0A399F2G7</accession>
<evidence type="ECO:0000256" key="4">
    <source>
        <dbReference type="ARBA" id="ARBA00023136"/>
    </source>
</evidence>
<feature type="transmembrane region" description="Helical" evidence="5">
    <location>
        <begin position="94"/>
        <end position="116"/>
    </location>
</feature>
<sequence length="244" mass="26164">MNLVLAQYKANLLSLSRNPGYFVGSIVFPAVFFLFFGPPNAKDGLSANLIMGSFMIFAVMGSLFFGFAVGIANDRASSWSIYERTLPGSPLAQMVSRVLNGFTFAAFAGLVLAVAAHLTTPTHLSSLAWGRLILALLVGALPISLLGFTIGYFASPKGAGTLAQLLYLPLSFLGGLWVPPDQLPAVLQKISTHTPTRLWGELVWPAVTGGAWEARAFIGLATYTVLFGVLAAWGYRRDQGQRFS</sequence>
<evidence type="ECO:0000256" key="3">
    <source>
        <dbReference type="ARBA" id="ARBA00022989"/>
    </source>
</evidence>
<dbReference type="GO" id="GO:0016020">
    <property type="term" value="C:membrane"/>
    <property type="evidence" value="ECO:0007669"/>
    <property type="project" value="UniProtKB-SubCell"/>
</dbReference>
<evidence type="ECO:0000313" key="8">
    <source>
        <dbReference type="Proteomes" id="UP000266178"/>
    </source>
</evidence>
<dbReference type="EMBL" id="QWLB01000069">
    <property type="protein sequence ID" value="RIH90904.1"/>
    <property type="molecule type" value="Genomic_DNA"/>
</dbReference>
<keyword evidence="8" id="KW-1185">Reference proteome</keyword>
<dbReference type="GO" id="GO:0140359">
    <property type="term" value="F:ABC-type transporter activity"/>
    <property type="evidence" value="ECO:0007669"/>
    <property type="project" value="InterPro"/>
</dbReference>
<name>A0A399F2G7_9DEIN</name>
<comment type="subcellular location">
    <subcellularLocation>
        <location evidence="1">Membrane</location>
        <topology evidence="1">Multi-pass membrane protein</topology>
    </subcellularLocation>
</comment>
<dbReference type="RefSeq" id="WP_119358571.1">
    <property type="nucleotide sequence ID" value="NZ_BJXM01000010.1"/>
</dbReference>
<dbReference type="InterPro" id="IPR051784">
    <property type="entry name" value="Nod_factor_ABC_transporter"/>
</dbReference>
<evidence type="ECO:0000259" key="6">
    <source>
        <dbReference type="Pfam" id="PF01061"/>
    </source>
</evidence>
<feature type="transmembrane region" description="Helical" evidence="5">
    <location>
        <begin position="214"/>
        <end position="235"/>
    </location>
</feature>
<evidence type="ECO:0000256" key="1">
    <source>
        <dbReference type="ARBA" id="ARBA00004141"/>
    </source>
</evidence>
<organism evidence="7 8">
    <name type="scientific">Meiothermus granaticius NBRC 107808</name>
    <dbReference type="NCBI Taxonomy" id="1227551"/>
    <lineage>
        <taxon>Bacteria</taxon>
        <taxon>Thermotogati</taxon>
        <taxon>Deinococcota</taxon>
        <taxon>Deinococci</taxon>
        <taxon>Thermales</taxon>
        <taxon>Thermaceae</taxon>
        <taxon>Meiothermus</taxon>
    </lineage>
</organism>
<dbReference type="PANTHER" id="PTHR43229">
    <property type="entry name" value="NODULATION PROTEIN J"/>
    <property type="match status" value="1"/>
</dbReference>